<organism evidence="1 2">
    <name type="scientific">Roseovarius atlanticus</name>
    <dbReference type="NCBI Taxonomy" id="1641875"/>
    <lineage>
        <taxon>Bacteria</taxon>
        <taxon>Pseudomonadati</taxon>
        <taxon>Pseudomonadota</taxon>
        <taxon>Alphaproteobacteria</taxon>
        <taxon>Rhodobacterales</taxon>
        <taxon>Roseobacteraceae</taxon>
        <taxon>Roseovarius</taxon>
    </lineage>
</organism>
<dbReference type="AlphaFoldDB" id="A0A0T5NZN1"/>
<reference evidence="1 2" key="1">
    <citation type="submission" date="2015-04" db="EMBL/GenBank/DDBJ databases">
        <title>The draft genome sequence of Roseovarius sp.R12b.</title>
        <authorList>
            <person name="Li G."/>
            <person name="Lai Q."/>
            <person name="Shao Z."/>
            <person name="Yan P."/>
        </authorList>
    </citation>
    <scope>NUCLEOTIDE SEQUENCE [LARGE SCALE GENOMIC DNA]</scope>
    <source>
        <strain evidence="1 2">R12B</strain>
    </source>
</reference>
<keyword evidence="2" id="KW-1185">Reference proteome</keyword>
<evidence type="ECO:0000313" key="2">
    <source>
        <dbReference type="Proteomes" id="UP000051295"/>
    </source>
</evidence>
<dbReference type="PATRIC" id="fig|1641875.4.peg.1267"/>
<proteinExistence type="predicted"/>
<dbReference type="EMBL" id="LAXJ01000002">
    <property type="protein sequence ID" value="KRS14324.1"/>
    <property type="molecule type" value="Genomic_DNA"/>
</dbReference>
<evidence type="ECO:0000313" key="1">
    <source>
        <dbReference type="EMBL" id="KRS14324.1"/>
    </source>
</evidence>
<dbReference type="Proteomes" id="UP000051295">
    <property type="component" value="Unassembled WGS sequence"/>
</dbReference>
<gene>
    <name evidence="1" type="ORF">XM53_00910</name>
</gene>
<accession>A0A0T5NZN1</accession>
<comment type="caution">
    <text evidence="1">The sequence shown here is derived from an EMBL/GenBank/DDBJ whole genome shotgun (WGS) entry which is preliminary data.</text>
</comment>
<sequence>MVPRHIRKRFFNSADAFSQLLNCMFLPNAEDTNAHESISARSYRAGWSRPERVINLIFFWEPDHCQGAYDRDVRKAEKLIEIDAQRPQ</sequence>
<name>A0A0T5NZN1_9RHOB</name>
<protein>
    <submittedName>
        <fullName evidence="1">Uncharacterized protein</fullName>
    </submittedName>
</protein>